<evidence type="ECO:0000313" key="2">
    <source>
        <dbReference type="EMBL" id="KAJ1161132.1"/>
    </source>
</evidence>
<dbReference type="AlphaFoldDB" id="A0AAV7SA85"/>
<dbReference type="Proteomes" id="UP001066276">
    <property type="component" value="Chromosome 4_2"/>
</dbReference>
<feature type="region of interest" description="Disordered" evidence="1">
    <location>
        <begin position="66"/>
        <end position="100"/>
    </location>
</feature>
<sequence>MSERQTPEDAVFFNEQEDLLQAEVIVHSLDGSVAQSVNRALAVVLQPIASQLKRYALTVPPFGNPMPLSSRSQEASPPPGPEWPYSEHMARLSQSQSPFDHQHLAQLSTSTQALSYPSPDDASDASSSQSGYDNWIVLPTVTDYAHAHIRKTLDQDIRSHLQSECPRPDIPDKVAMTAELDQNLAIFLKQSTKDPKKGIDRSCQYKVLDLSGPLCKILDLAVAAKESGSQVDPDTLAGWALRALCLLGCSP</sequence>
<reference evidence="2" key="1">
    <citation type="journal article" date="2022" name="bioRxiv">
        <title>Sequencing and chromosome-scale assembly of the giantPleurodeles waltlgenome.</title>
        <authorList>
            <person name="Brown T."/>
            <person name="Elewa A."/>
            <person name="Iarovenko S."/>
            <person name="Subramanian E."/>
            <person name="Araus A.J."/>
            <person name="Petzold A."/>
            <person name="Susuki M."/>
            <person name="Suzuki K.-i.T."/>
            <person name="Hayashi T."/>
            <person name="Toyoda A."/>
            <person name="Oliveira C."/>
            <person name="Osipova E."/>
            <person name="Leigh N.D."/>
            <person name="Simon A."/>
            <person name="Yun M.H."/>
        </authorList>
    </citation>
    <scope>NUCLEOTIDE SEQUENCE</scope>
    <source>
        <strain evidence="2">20211129_DDA</strain>
        <tissue evidence="2">Liver</tissue>
    </source>
</reference>
<evidence type="ECO:0000313" key="3">
    <source>
        <dbReference type="Proteomes" id="UP001066276"/>
    </source>
</evidence>
<evidence type="ECO:0000256" key="1">
    <source>
        <dbReference type="SAM" id="MobiDB-lite"/>
    </source>
</evidence>
<gene>
    <name evidence="2" type="ORF">NDU88_001619</name>
</gene>
<keyword evidence="3" id="KW-1185">Reference proteome</keyword>
<name>A0AAV7SA85_PLEWA</name>
<proteinExistence type="predicted"/>
<organism evidence="2 3">
    <name type="scientific">Pleurodeles waltl</name>
    <name type="common">Iberian ribbed newt</name>
    <dbReference type="NCBI Taxonomy" id="8319"/>
    <lineage>
        <taxon>Eukaryota</taxon>
        <taxon>Metazoa</taxon>
        <taxon>Chordata</taxon>
        <taxon>Craniata</taxon>
        <taxon>Vertebrata</taxon>
        <taxon>Euteleostomi</taxon>
        <taxon>Amphibia</taxon>
        <taxon>Batrachia</taxon>
        <taxon>Caudata</taxon>
        <taxon>Salamandroidea</taxon>
        <taxon>Salamandridae</taxon>
        <taxon>Pleurodelinae</taxon>
        <taxon>Pleurodeles</taxon>
    </lineage>
</organism>
<accession>A0AAV7SA85</accession>
<comment type="caution">
    <text evidence="2">The sequence shown here is derived from an EMBL/GenBank/DDBJ whole genome shotgun (WGS) entry which is preliminary data.</text>
</comment>
<dbReference type="EMBL" id="JANPWB010000008">
    <property type="protein sequence ID" value="KAJ1161132.1"/>
    <property type="molecule type" value="Genomic_DNA"/>
</dbReference>
<protein>
    <submittedName>
        <fullName evidence="2">Uncharacterized protein</fullName>
    </submittedName>
</protein>